<dbReference type="InterPro" id="IPR027417">
    <property type="entry name" value="P-loop_NTPase"/>
</dbReference>
<reference evidence="1" key="1">
    <citation type="submission" date="2020-05" db="EMBL/GenBank/DDBJ databases">
        <authorList>
            <person name="Chiriac C."/>
            <person name="Salcher M."/>
            <person name="Ghai R."/>
            <person name="Kavagutti S V."/>
        </authorList>
    </citation>
    <scope>NUCLEOTIDE SEQUENCE</scope>
</reference>
<organism evidence="1">
    <name type="scientific">freshwater metagenome</name>
    <dbReference type="NCBI Taxonomy" id="449393"/>
    <lineage>
        <taxon>unclassified sequences</taxon>
        <taxon>metagenomes</taxon>
        <taxon>ecological metagenomes</taxon>
    </lineage>
</organism>
<dbReference type="EMBL" id="CAESAB010000005">
    <property type="protein sequence ID" value="CAB4331688.1"/>
    <property type="molecule type" value="Genomic_DNA"/>
</dbReference>
<protein>
    <submittedName>
        <fullName evidence="1">Unannotated protein</fullName>
    </submittedName>
</protein>
<dbReference type="Gene3D" id="3.40.50.300">
    <property type="entry name" value="P-loop containing nucleotide triphosphate hydrolases"/>
    <property type="match status" value="1"/>
</dbReference>
<proteinExistence type="predicted"/>
<gene>
    <name evidence="1" type="ORF">UFOPK3820_00229</name>
</gene>
<name>A0A6J5YS30_9ZZZZ</name>
<dbReference type="AlphaFoldDB" id="A0A6J5YS30"/>
<dbReference type="SUPFAM" id="SSF52540">
    <property type="entry name" value="P-loop containing nucleoside triphosphate hydrolases"/>
    <property type="match status" value="1"/>
</dbReference>
<accession>A0A6J5YS30</accession>
<sequence length="363" mass="41124">MSKRLVAHVGFHKTGTTALQESFSENREILKELGIQYPDFGLKAHHRAAWALTGRTWGWKNKGGITFPIAEWKKAVKAVKKYKHTTLISSEFFCELSEAQIQKFKDDNKGVDFTIVFTIRPLVKLLASSYQQYLKYGLKPTYEEWLHSVLDQPGVSKTTPTFWKRHEHGRVITEWAKVLGPENIVVVVADEKEPTAIFEAFNSILGIPAGTLTQIEDVASNRSLTLEEVTLLLHVNKIFPKNREWSEYEIYIREGAIKHLTDKVKAPKDAEKLLTPEWAFEKAREIGVESVRQIQSSGVEVIGNLDSFAAAQIPTGNNSEITHVSLDTAAQALIGLDNRTLRRQSARVLVIELRRRVKKLLIK</sequence>
<evidence type="ECO:0000313" key="1">
    <source>
        <dbReference type="EMBL" id="CAB4331688.1"/>
    </source>
</evidence>